<evidence type="ECO:0000256" key="1">
    <source>
        <dbReference type="SAM" id="MobiDB-lite"/>
    </source>
</evidence>
<feature type="compositionally biased region" description="Polar residues" evidence="1">
    <location>
        <begin position="1"/>
        <end position="14"/>
    </location>
</feature>
<sequence length="174" mass="18122">MTSTNQPSSATTAPADNGPDRSVPAADPAGLLRAWTSTGAQLFDRERATREGHNYATGPDAVTTAIDTLTWQTLPADGTLSAPFSPGEAIKTLITEMRLGQVTALAWNGAVDVRDDVEHAAGLYGLYGIDAVHAGYRVRIYAVDRGTDLLIVAVDAPPALATALDPTAGLTPTH</sequence>
<proteinExistence type="predicted"/>
<protein>
    <submittedName>
        <fullName evidence="2">Uncharacterized protein</fullName>
    </submittedName>
</protein>
<keyword evidence="3" id="KW-1185">Reference proteome</keyword>
<gene>
    <name evidence="2" type="ORF">SAMN03159343_4107</name>
</gene>
<dbReference type="Proteomes" id="UP000198981">
    <property type="component" value="Unassembled WGS sequence"/>
</dbReference>
<reference evidence="3" key="1">
    <citation type="submission" date="2016-10" db="EMBL/GenBank/DDBJ databases">
        <authorList>
            <person name="Varghese N."/>
            <person name="Submissions S."/>
        </authorList>
    </citation>
    <scope>NUCLEOTIDE SEQUENCE [LARGE SCALE GENOMIC DNA]</scope>
    <source>
        <strain evidence="3">DSM 45722</strain>
    </source>
</reference>
<evidence type="ECO:0000313" key="3">
    <source>
        <dbReference type="Proteomes" id="UP000198981"/>
    </source>
</evidence>
<organism evidence="2 3">
    <name type="scientific">Klenkia marina</name>
    <dbReference type="NCBI Taxonomy" id="1960309"/>
    <lineage>
        <taxon>Bacteria</taxon>
        <taxon>Bacillati</taxon>
        <taxon>Actinomycetota</taxon>
        <taxon>Actinomycetes</taxon>
        <taxon>Geodermatophilales</taxon>
        <taxon>Geodermatophilaceae</taxon>
        <taxon>Klenkia</taxon>
    </lineage>
</organism>
<dbReference type="AlphaFoldDB" id="A0A1G4Z4C0"/>
<dbReference type="RefSeq" id="WP_092807878.1">
    <property type="nucleotide sequence ID" value="NZ_FMUH01000009.1"/>
</dbReference>
<feature type="region of interest" description="Disordered" evidence="1">
    <location>
        <begin position="1"/>
        <end position="27"/>
    </location>
</feature>
<evidence type="ECO:0000313" key="2">
    <source>
        <dbReference type="EMBL" id="SCX60497.1"/>
    </source>
</evidence>
<dbReference type="EMBL" id="FMUH01000009">
    <property type="protein sequence ID" value="SCX60497.1"/>
    <property type="molecule type" value="Genomic_DNA"/>
</dbReference>
<accession>A0A1G4Z4C0</accession>
<name>A0A1G4Z4C0_9ACTN</name>